<dbReference type="RefSeq" id="WP_342307220.1">
    <property type="nucleotide sequence ID" value="NZ_CP150849.1"/>
</dbReference>
<dbReference type="Pfam" id="PF13646">
    <property type="entry name" value="HEAT_2"/>
    <property type="match status" value="2"/>
</dbReference>
<dbReference type="Gene3D" id="1.25.10.10">
    <property type="entry name" value="Leucine-rich Repeat Variant"/>
    <property type="match status" value="4"/>
</dbReference>
<protein>
    <submittedName>
        <fullName evidence="2">HEAT repeat domain-containing protein</fullName>
    </submittedName>
</protein>
<dbReference type="PROSITE" id="PS50077">
    <property type="entry name" value="HEAT_REPEAT"/>
    <property type="match status" value="1"/>
</dbReference>
<evidence type="ECO:0000313" key="2">
    <source>
        <dbReference type="EMBL" id="WZW52904.1"/>
    </source>
</evidence>
<dbReference type="SUPFAM" id="SSF48371">
    <property type="entry name" value="ARM repeat"/>
    <property type="match status" value="1"/>
</dbReference>
<reference evidence="2 3" key="1">
    <citation type="submission" date="2024-04" db="EMBL/GenBank/DDBJ databases">
        <title>Biological Control Activity of Plant Growth Promoting Rhizobacteria Burkholderia pyrrocinia BX1 against Tobacco black shank Introduction Tobacco black shank (TBS) caused by the oomycete Phytophthora. nicotianae (P. nicotianae) has become a destructive soil.</title>
        <authorList>
            <person name="Liu X."/>
            <person name="Shu C."/>
        </authorList>
    </citation>
    <scope>NUCLEOTIDE SEQUENCE [LARGE SCALE GENOMIC DNA]</scope>
    <source>
        <strain evidence="2 3">BX1</strain>
    </source>
</reference>
<dbReference type="InterPro" id="IPR004155">
    <property type="entry name" value="PBS_lyase_HEAT"/>
</dbReference>
<keyword evidence="3" id="KW-1185">Reference proteome</keyword>
<proteinExistence type="predicted"/>
<evidence type="ECO:0000313" key="3">
    <source>
        <dbReference type="Proteomes" id="UP001484179"/>
    </source>
</evidence>
<comment type="function">
    <text evidence="1">Catalyzes the hydroxylation of the N(6)-(4-aminobutyl)-L-lysine intermediate produced by deoxyhypusine synthase/DHPS on a critical lysine of the eukaryotic translation initiation factor 5A/eIF-5A. This is the second step of the post-translational modification of that lysine into an unusual amino acid residue named hypusine. Hypusination is unique to mature eIF-5A factor and is essential for its function.</text>
</comment>
<organism evidence="2 3">
    <name type="scientific">Burkholderia pyrrocinia</name>
    <name type="common">Pseudomonas pyrrocinia</name>
    <dbReference type="NCBI Taxonomy" id="60550"/>
    <lineage>
        <taxon>Bacteria</taxon>
        <taxon>Pseudomonadati</taxon>
        <taxon>Pseudomonadota</taxon>
        <taxon>Betaproteobacteria</taxon>
        <taxon>Burkholderiales</taxon>
        <taxon>Burkholderiaceae</taxon>
        <taxon>Burkholderia</taxon>
        <taxon>Burkholderia cepacia complex</taxon>
    </lineage>
</organism>
<dbReference type="Proteomes" id="UP001484179">
    <property type="component" value="Chromosome 1"/>
</dbReference>
<accession>A0ABZ3BCT9</accession>
<dbReference type="PANTHER" id="PTHR12697">
    <property type="entry name" value="PBS LYASE HEAT-LIKE PROTEIN"/>
    <property type="match status" value="1"/>
</dbReference>
<evidence type="ECO:0000256" key="1">
    <source>
        <dbReference type="ARBA" id="ARBA00045876"/>
    </source>
</evidence>
<gene>
    <name evidence="2" type="ORF">WN985_10895</name>
</gene>
<dbReference type="Pfam" id="PF03130">
    <property type="entry name" value="HEAT_PBS"/>
    <property type="match status" value="2"/>
</dbReference>
<dbReference type="InterPro" id="IPR011989">
    <property type="entry name" value="ARM-like"/>
</dbReference>
<dbReference type="EMBL" id="CP150849">
    <property type="protein sequence ID" value="WZW52904.1"/>
    <property type="molecule type" value="Genomic_DNA"/>
</dbReference>
<dbReference type="InterPro" id="IPR021133">
    <property type="entry name" value="HEAT_type_2"/>
</dbReference>
<dbReference type="PANTHER" id="PTHR12697:SF38">
    <property type="entry name" value="PBS LYASE HEAT DOMAIN PROTEIN REPEAT-CONTAINING PROTEIN"/>
    <property type="match status" value="1"/>
</dbReference>
<dbReference type="InterPro" id="IPR016024">
    <property type="entry name" value="ARM-type_fold"/>
</dbReference>
<dbReference type="SMART" id="SM00567">
    <property type="entry name" value="EZ_HEAT"/>
    <property type="match status" value="9"/>
</dbReference>
<name>A0ABZ3BCT9_BURPY</name>
<sequence length="333" mass="34988">MTAFLSTSSLSGTHDPDLAALVARLAAPDASVRRIALLELADLEESDLVPAFIAALRDDPSADLRSEAARVLGEWEQPDVVDALCRALLDPDDGVRATAAQSLSELKDAASGTVLCSWAARPEPFVRGAVLRGLRELRAPDAFAPALHALDADTAAVRAEAVAVLGWLKDSRALPPLARIATADADADVRRVAVGAIGFAAPGDTAVVTALLAALRDAAWQVREEAAATLGKLRVADTREPLVAALDDDYWQVRLRAVRALGQLRDAASAPAVVALLSHAISNLRKEAALALGELRAPATLPALHDALEDRDPEVRKAVRIAIGQIGQLGEKQ</sequence>